<reference evidence="2" key="2">
    <citation type="submission" date="2023-06" db="EMBL/GenBank/DDBJ databases">
        <authorList>
            <consortium name="Lawrence Berkeley National Laboratory"/>
            <person name="Haridas S."/>
            <person name="Hensen N."/>
            <person name="Bonometti L."/>
            <person name="Westerberg I."/>
            <person name="Brannstrom I.O."/>
            <person name="Guillou S."/>
            <person name="Cros-Aarteil S."/>
            <person name="Calhoun S."/>
            <person name="Kuo A."/>
            <person name="Mondo S."/>
            <person name="Pangilinan J."/>
            <person name="Riley R."/>
            <person name="LaButti K."/>
            <person name="Andreopoulos B."/>
            <person name="Lipzen A."/>
            <person name="Chen C."/>
            <person name="Yanf M."/>
            <person name="Daum C."/>
            <person name="Ng V."/>
            <person name="Clum A."/>
            <person name="Steindorff A."/>
            <person name="Ohm R."/>
            <person name="Martin F."/>
            <person name="Silar P."/>
            <person name="Natvig D."/>
            <person name="Lalanne C."/>
            <person name="Gautier V."/>
            <person name="Ament-velasquez S.L."/>
            <person name="Kruys A."/>
            <person name="Hutchinson M.I."/>
            <person name="Powell A.J."/>
            <person name="Barry K."/>
            <person name="Miller A.N."/>
            <person name="Grigoriev I.V."/>
            <person name="Debuchy R."/>
            <person name="Gladieux P."/>
            <person name="Thoren M.H."/>
            <person name="Johannesson H."/>
        </authorList>
    </citation>
    <scope>NUCLEOTIDE SEQUENCE</scope>
    <source>
        <strain evidence="2">CBS 232.78</strain>
    </source>
</reference>
<dbReference type="AlphaFoldDB" id="A0AAE0U958"/>
<feature type="compositionally biased region" description="Low complexity" evidence="1">
    <location>
        <begin position="107"/>
        <end position="147"/>
    </location>
</feature>
<feature type="region of interest" description="Disordered" evidence="1">
    <location>
        <begin position="89"/>
        <end position="169"/>
    </location>
</feature>
<evidence type="ECO:0000313" key="3">
    <source>
        <dbReference type="Proteomes" id="UP001285441"/>
    </source>
</evidence>
<reference evidence="2" key="1">
    <citation type="journal article" date="2023" name="Mol. Phylogenet. Evol.">
        <title>Genome-scale phylogeny and comparative genomics of the fungal order Sordariales.</title>
        <authorList>
            <person name="Hensen N."/>
            <person name="Bonometti L."/>
            <person name="Westerberg I."/>
            <person name="Brannstrom I.O."/>
            <person name="Guillou S."/>
            <person name="Cros-Aarteil S."/>
            <person name="Calhoun S."/>
            <person name="Haridas S."/>
            <person name="Kuo A."/>
            <person name="Mondo S."/>
            <person name="Pangilinan J."/>
            <person name="Riley R."/>
            <person name="LaButti K."/>
            <person name="Andreopoulos B."/>
            <person name="Lipzen A."/>
            <person name="Chen C."/>
            <person name="Yan M."/>
            <person name="Daum C."/>
            <person name="Ng V."/>
            <person name="Clum A."/>
            <person name="Steindorff A."/>
            <person name="Ohm R.A."/>
            <person name="Martin F."/>
            <person name="Silar P."/>
            <person name="Natvig D.O."/>
            <person name="Lalanne C."/>
            <person name="Gautier V."/>
            <person name="Ament-Velasquez S.L."/>
            <person name="Kruys A."/>
            <person name="Hutchinson M.I."/>
            <person name="Powell A.J."/>
            <person name="Barry K."/>
            <person name="Miller A.N."/>
            <person name="Grigoriev I.V."/>
            <person name="Debuchy R."/>
            <person name="Gladieux P."/>
            <person name="Hiltunen Thoren M."/>
            <person name="Johannesson H."/>
        </authorList>
    </citation>
    <scope>NUCLEOTIDE SEQUENCE</scope>
    <source>
        <strain evidence="2">CBS 232.78</strain>
    </source>
</reference>
<protein>
    <submittedName>
        <fullName evidence="2">Uncharacterized protein</fullName>
    </submittedName>
</protein>
<accession>A0AAE0U958</accession>
<proteinExistence type="predicted"/>
<keyword evidence="3" id="KW-1185">Reference proteome</keyword>
<evidence type="ECO:0000313" key="2">
    <source>
        <dbReference type="EMBL" id="KAK3395109.1"/>
    </source>
</evidence>
<dbReference type="Proteomes" id="UP001285441">
    <property type="component" value="Unassembled WGS sequence"/>
</dbReference>
<dbReference type="EMBL" id="JAULSW010000001">
    <property type="protein sequence ID" value="KAK3395109.1"/>
    <property type="molecule type" value="Genomic_DNA"/>
</dbReference>
<evidence type="ECO:0000256" key="1">
    <source>
        <dbReference type="SAM" id="MobiDB-lite"/>
    </source>
</evidence>
<gene>
    <name evidence="2" type="ORF">B0H63DRAFT_499278</name>
</gene>
<comment type="caution">
    <text evidence="2">The sequence shown here is derived from an EMBL/GenBank/DDBJ whole genome shotgun (WGS) entry which is preliminary data.</text>
</comment>
<organism evidence="2 3">
    <name type="scientific">Podospora didyma</name>
    <dbReference type="NCBI Taxonomy" id="330526"/>
    <lineage>
        <taxon>Eukaryota</taxon>
        <taxon>Fungi</taxon>
        <taxon>Dikarya</taxon>
        <taxon>Ascomycota</taxon>
        <taxon>Pezizomycotina</taxon>
        <taxon>Sordariomycetes</taxon>
        <taxon>Sordariomycetidae</taxon>
        <taxon>Sordariales</taxon>
        <taxon>Podosporaceae</taxon>
        <taxon>Podospora</taxon>
    </lineage>
</organism>
<feature type="compositionally biased region" description="Polar residues" evidence="1">
    <location>
        <begin position="148"/>
        <end position="163"/>
    </location>
</feature>
<name>A0AAE0U958_9PEZI</name>
<sequence>MSDFSSIPPRPPTPQPSKYIILIGASIAAAGKIQIARSVASALSCPLYQGDSLHESSAKAASVGGNGPNEARYQRMWLSKLTRTGLLFPEESRPATEGFSGFGGTSSTGTSRRGSTSSIASSSATASEGDHSMSSSVVSSNGRGESVLTSSLAGESTTSMFTQSDEEKRRRANPALMVLTHPELEKWHKILIRAAVGEYGIGVIFVPLYSERKVKDEEEDLPILKPLDPRTMTSFPVSFGAAAAKKMRGWGNLDEEMNLRIDVDADVEGKMAEIVEGVRNVIGYDR</sequence>